<dbReference type="Proteomes" id="UP000663854">
    <property type="component" value="Unassembled WGS sequence"/>
</dbReference>
<sequence>MGKKVAVTGRGETTLEIQVYPGTQFTIWDLPGKNDKVVYISMEYVSFFKALTRRLILIQSTVKENSSIMKLFDEFGLDYDIVVNKFDEVGEDEQHAFREQVHREIQALGLKNVNKVFFVSAKHPQMFPDWMTMVDYLTN</sequence>
<evidence type="ECO:0000313" key="1">
    <source>
        <dbReference type="EMBL" id="CAF1513121.1"/>
    </source>
</evidence>
<dbReference type="EMBL" id="CAJNOL010012272">
    <property type="protein sequence ID" value="CAF1659226.1"/>
    <property type="molecule type" value="Genomic_DNA"/>
</dbReference>
<dbReference type="Gene3D" id="3.40.50.300">
    <property type="entry name" value="P-loop containing nucleotide triphosphate hydrolases"/>
    <property type="match status" value="1"/>
</dbReference>
<comment type="caution">
    <text evidence="2">The sequence shown here is derived from an EMBL/GenBank/DDBJ whole genome shotgun (WGS) entry which is preliminary data.</text>
</comment>
<name>A0A816FAY5_9BILA</name>
<organism evidence="2 3">
    <name type="scientific">Rotaria sordida</name>
    <dbReference type="NCBI Taxonomy" id="392033"/>
    <lineage>
        <taxon>Eukaryota</taxon>
        <taxon>Metazoa</taxon>
        <taxon>Spiralia</taxon>
        <taxon>Gnathifera</taxon>
        <taxon>Rotifera</taxon>
        <taxon>Eurotatoria</taxon>
        <taxon>Bdelloidea</taxon>
        <taxon>Philodinida</taxon>
        <taxon>Philodinidae</taxon>
        <taxon>Rotaria</taxon>
    </lineage>
</organism>
<dbReference type="InterPro" id="IPR027417">
    <property type="entry name" value="P-loop_NTPase"/>
</dbReference>
<evidence type="ECO:0000313" key="3">
    <source>
        <dbReference type="Proteomes" id="UP000663870"/>
    </source>
</evidence>
<evidence type="ECO:0000313" key="2">
    <source>
        <dbReference type="EMBL" id="CAF1659226.1"/>
    </source>
</evidence>
<dbReference type="AlphaFoldDB" id="A0A816FAY5"/>
<dbReference type="Proteomes" id="UP000663870">
    <property type="component" value="Unassembled WGS sequence"/>
</dbReference>
<gene>
    <name evidence="2" type="ORF">JXQ802_LOCUS55787</name>
    <name evidence="1" type="ORF">PYM288_LOCUS39247</name>
</gene>
<reference evidence="2" key="1">
    <citation type="submission" date="2021-02" db="EMBL/GenBank/DDBJ databases">
        <authorList>
            <person name="Nowell W R."/>
        </authorList>
    </citation>
    <scope>NUCLEOTIDE SEQUENCE</scope>
</reference>
<dbReference type="SUPFAM" id="SSF52540">
    <property type="entry name" value="P-loop containing nucleoside triphosphate hydrolases"/>
    <property type="match status" value="1"/>
</dbReference>
<accession>A0A816FAY5</accession>
<dbReference type="EMBL" id="CAJNOH010010450">
    <property type="protein sequence ID" value="CAF1513121.1"/>
    <property type="molecule type" value="Genomic_DNA"/>
</dbReference>
<protein>
    <submittedName>
        <fullName evidence="2">Uncharacterized protein</fullName>
    </submittedName>
</protein>
<proteinExistence type="predicted"/>
<keyword evidence="3" id="KW-1185">Reference proteome</keyword>